<accession>A0A937UTR3</accession>
<keyword evidence="6" id="KW-0449">Lipoprotein</keyword>
<organism evidence="10 11">
    <name type="scientific">Frankia nepalensis</name>
    <dbReference type="NCBI Taxonomy" id="1836974"/>
    <lineage>
        <taxon>Bacteria</taxon>
        <taxon>Bacillati</taxon>
        <taxon>Actinomycetota</taxon>
        <taxon>Actinomycetes</taxon>
        <taxon>Frankiales</taxon>
        <taxon>Frankiaceae</taxon>
        <taxon>Frankia</taxon>
    </lineage>
</organism>
<evidence type="ECO:0000256" key="6">
    <source>
        <dbReference type="ARBA" id="ARBA00023288"/>
    </source>
</evidence>
<evidence type="ECO:0000256" key="1">
    <source>
        <dbReference type="ARBA" id="ARBA00004193"/>
    </source>
</evidence>
<keyword evidence="3" id="KW-1003">Cell membrane</keyword>
<dbReference type="InterPro" id="IPR028082">
    <property type="entry name" value="Peripla_BP_I"/>
</dbReference>
<proteinExistence type="inferred from homology"/>
<feature type="region of interest" description="Disordered" evidence="7">
    <location>
        <begin position="32"/>
        <end position="54"/>
    </location>
</feature>
<dbReference type="PANTHER" id="PTHR34296:SF2">
    <property type="entry name" value="ABC TRANSPORTER GUANOSINE-BINDING PROTEIN NUPN"/>
    <property type="match status" value="1"/>
</dbReference>
<feature type="chain" id="PRO_5038371544" evidence="8">
    <location>
        <begin position="26"/>
        <end position="362"/>
    </location>
</feature>
<dbReference type="SUPFAM" id="SSF53822">
    <property type="entry name" value="Periplasmic binding protein-like I"/>
    <property type="match status" value="1"/>
</dbReference>
<dbReference type="PROSITE" id="PS51257">
    <property type="entry name" value="PROKAR_LIPOPROTEIN"/>
    <property type="match status" value="1"/>
</dbReference>
<dbReference type="Gene3D" id="3.40.50.2300">
    <property type="match status" value="2"/>
</dbReference>
<keyword evidence="4 8" id="KW-0732">Signal</keyword>
<evidence type="ECO:0000256" key="2">
    <source>
        <dbReference type="ARBA" id="ARBA00008610"/>
    </source>
</evidence>
<dbReference type="Pfam" id="PF02608">
    <property type="entry name" value="Bmp"/>
    <property type="match status" value="1"/>
</dbReference>
<evidence type="ECO:0000256" key="5">
    <source>
        <dbReference type="ARBA" id="ARBA00023136"/>
    </source>
</evidence>
<feature type="signal peptide" evidence="8">
    <location>
        <begin position="1"/>
        <end position="25"/>
    </location>
</feature>
<dbReference type="PANTHER" id="PTHR34296">
    <property type="entry name" value="TRANSCRIPTIONAL ACTIVATOR PROTEIN MED"/>
    <property type="match status" value="1"/>
</dbReference>
<evidence type="ECO:0000313" key="11">
    <source>
        <dbReference type="Proteomes" id="UP000604475"/>
    </source>
</evidence>
<dbReference type="InterPro" id="IPR003760">
    <property type="entry name" value="PnrA-like"/>
</dbReference>
<comment type="caution">
    <text evidence="10">The sequence shown here is derived from an EMBL/GenBank/DDBJ whole genome shotgun (WGS) entry which is preliminary data.</text>
</comment>
<sequence length="362" mass="37401">MTVRSLRPRLAALAGVAALSLVTVAACGDNSTTNTAEPAAAANTPAAASSEPDVNGDGKVIIGILSPGDTNDNGYYESFVASAKTFAEQEGWEVITQDKLNPADAVTAARNICRQKVDLVAVGASELKDAIPVAAEAVCANTAWYVAAGQGVEQTPFISTSQDDANESLLVSGYAAGLVMQKTGDTKAGYVTGPELDFSKLAYNAFKAGIKMVVPDAEVVATYTGDFDDSAKGQEAALAQINQGVKIFYPYLGGATDAAAKIATEHGVPSLTPGTDRCGDPSADFAISVIFSPGDYFTAALKNFAEGKLEMGVTRKWKMGVDEVPTVKVCDDPEIQTKVDELIGKIGSGEIVAADEVAKLAG</sequence>
<comment type="subcellular location">
    <subcellularLocation>
        <location evidence="1">Cell membrane</location>
        <topology evidence="1">Lipid-anchor</topology>
    </subcellularLocation>
</comment>
<comment type="similarity">
    <text evidence="2">Belongs to the BMP lipoprotein family.</text>
</comment>
<dbReference type="Proteomes" id="UP000604475">
    <property type="component" value="Unassembled WGS sequence"/>
</dbReference>
<evidence type="ECO:0000256" key="3">
    <source>
        <dbReference type="ARBA" id="ARBA00022475"/>
    </source>
</evidence>
<feature type="domain" description="ABC transporter substrate-binding protein PnrA-like" evidence="9">
    <location>
        <begin position="60"/>
        <end position="323"/>
    </location>
</feature>
<name>A0A937UTR3_9ACTN</name>
<evidence type="ECO:0000256" key="7">
    <source>
        <dbReference type="SAM" id="MobiDB-lite"/>
    </source>
</evidence>
<dbReference type="InterPro" id="IPR050957">
    <property type="entry name" value="BMP_lipoprotein"/>
</dbReference>
<gene>
    <name evidence="10" type="ORF">I7412_40645</name>
</gene>
<dbReference type="EMBL" id="JAEACQ010000380">
    <property type="protein sequence ID" value="MBL7633358.1"/>
    <property type="molecule type" value="Genomic_DNA"/>
</dbReference>
<evidence type="ECO:0000256" key="4">
    <source>
        <dbReference type="ARBA" id="ARBA00022729"/>
    </source>
</evidence>
<reference evidence="10" key="1">
    <citation type="submission" date="2020-12" db="EMBL/GenBank/DDBJ databases">
        <title>Genomic characterization of non-nitrogen-fixing Frankia strains.</title>
        <authorList>
            <person name="Carlos-Shanley C."/>
            <person name="Guerra T."/>
            <person name="Hahn D."/>
        </authorList>
    </citation>
    <scope>NUCLEOTIDE SEQUENCE</scope>
    <source>
        <strain evidence="10">CN6</strain>
    </source>
</reference>
<keyword evidence="11" id="KW-1185">Reference proteome</keyword>
<dbReference type="AlphaFoldDB" id="A0A937UTR3"/>
<feature type="compositionally biased region" description="Low complexity" evidence="7">
    <location>
        <begin position="32"/>
        <end position="52"/>
    </location>
</feature>
<dbReference type="GO" id="GO:0005886">
    <property type="term" value="C:plasma membrane"/>
    <property type="evidence" value="ECO:0007669"/>
    <property type="project" value="UniProtKB-SubCell"/>
</dbReference>
<dbReference type="RefSeq" id="WP_203002169.1">
    <property type="nucleotide sequence ID" value="NZ_JADWYU010000251.1"/>
</dbReference>
<evidence type="ECO:0000313" key="10">
    <source>
        <dbReference type="EMBL" id="MBL7633358.1"/>
    </source>
</evidence>
<protein>
    <submittedName>
        <fullName evidence="10">BMP family ABC transporter substrate-binding protein</fullName>
    </submittedName>
</protein>
<evidence type="ECO:0000259" key="9">
    <source>
        <dbReference type="Pfam" id="PF02608"/>
    </source>
</evidence>
<keyword evidence="5" id="KW-0472">Membrane</keyword>
<evidence type="ECO:0000256" key="8">
    <source>
        <dbReference type="SAM" id="SignalP"/>
    </source>
</evidence>